<sequence length="209" mass="24218">MRRNHQRFHLKSHDTRMHANLSLIHYCESRLRSETIVRCVNDYSNLDTVSFSKNTYGFQFIPKIYHELYRLASLLPDSDQEDLNRRLILLGTDNIIHDYMTTENIESKNESNQRHGYGLSNLCCLLLSCFTIKRTNRKLSQNSFVSSDESGGSCTRSRSVGSNLTVVDYDLYSAHFPNEIDVSVDLKSQLTKCLMYTLRVAASVNRERY</sequence>
<dbReference type="Proteomes" id="UP000008030">
    <property type="component" value="Segment"/>
</dbReference>
<reference evidence="1 2" key="1">
    <citation type="journal article" date="2006" name="J. Virol.">
        <title>Genomic sequence of Spodoptera frugiperda Ascovirus 1a, an enveloped, double-stranded DNA insect virus that manipulates apoptosis for viral reproduction.</title>
        <authorList>
            <person name="Bideshi D.K."/>
            <person name="Demattei M.V."/>
            <person name="Rouleux-Bonnin F."/>
            <person name="Stasiak K."/>
            <person name="Tan Y."/>
            <person name="Bigot S."/>
            <person name="Bigot Y."/>
            <person name="Federici B.A."/>
        </authorList>
    </citation>
    <scope>NUCLEOTIDE SEQUENCE [LARGE SCALE GENOMIC DNA]</scope>
    <source>
        <strain evidence="2">SvAV-1a</strain>
    </source>
</reference>
<dbReference type="GeneID" id="4306173"/>
<proteinExistence type="predicted"/>
<dbReference type="EMBL" id="AM398843">
    <property type="protein sequence ID" value="CAL44606.1"/>
    <property type="molecule type" value="Genomic_DNA"/>
</dbReference>
<evidence type="ECO:0000313" key="1">
    <source>
        <dbReference type="EMBL" id="CAL44606.1"/>
    </source>
</evidence>
<dbReference type="KEGG" id="vg:4306173"/>
<organism evidence="1 2">
    <name type="scientific">Spodoptera frugiperda ascovirus 1a</name>
    <name type="common">SfAV-1a</name>
    <dbReference type="NCBI Taxonomy" id="113370"/>
    <lineage>
        <taxon>Viruses</taxon>
        <taxon>Varidnaviria</taxon>
        <taxon>Bamfordvirae</taxon>
        <taxon>Nucleocytoviricota</taxon>
        <taxon>Megaviricetes</taxon>
        <taxon>Pimascovirales</taxon>
        <taxon>Pimascovirales incertae sedis</taxon>
        <taxon>Ascoviridae</taxon>
        <taxon>Ascovirus</taxon>
        <taxon>Ascovirus sfav1a</taxon>
    </lineage>
</organism>
<name>Q0E595_SFAVA</name>
<gene>
    <name evidence="1" type="primary">ORF006</name>
</gene>
<keyword evidence="2" id="KW-1185">Reference proteome</keyword>
<organismHost>
    <name type="scientific">Spodoptera frugiperda</name>
    <name type="common">Fall armyworm</name>
    <dbReference type="NCBI Taxonomy" id="7108"/>
</organismHost>
<protein>
    <submittedName>
        <fullName evidence="1">24.2 kDa</fullName>
    </submittedName>
</protein>
<evidence type="ECO:0000313" key="2">
    <source>
        <dbReference type="Proteomes" id="UP000008030"/>
    </source>
</evidence>
<accession>Q0E595</accession>
<dbReference type="RefSeq" id="YP_762361.1">
    <property type="nucleotide sequence ID" value="NC_008361.1"/>
</dbReference>